<dbReference type="RefSeq" id="WP_090707069.1">
    <property type="nucleotide sequence ID" value="NZ_FNHH01000041.1"/>
</dbReference>
<dbReference type="EMBL" id="FNHH01000041">
    <property type="protein sequence ID" value="SDN10132.1"/>
    <property type="molecule type" value="Genomic_DNA"/>
</dbReference>
<evidence type="ECO:0000313" key="2">
    <source>
        <dbReference type="EMBL" id="SDN10132.1"/>
    </source>
</evidence>
<evidence type="ECO:0000259" key="1">
    <source>
        <dbReference type="Pfam" id="PF18899"/>
    </source>
</evidence>
<organism evidence="2 3">
    <name type="scientific">Daejeonella rubra</name>
    <dbReference type="NCBI Taxonomy" id="990371"/>
    <lineage>
        <taxon>Bacteria</taxon>
        <taxon>Pseudomonadati</taxon>
        <taxon>Bacteroidota</taxon>
        <taxon>Sphingobacteriia</taxon>
        <taxon>Sphingobacteriales</taxon>
        <taxon>Sphingobacteriaceae</taxon>
        <taxon>Daejeonella</taxon>
    </lineage>
</organism>
<feature type="domain" description="DUF5655" evidence="1">
    <location>
        <begin position="35"/>
        <end position="139"/>
    </location>
</feature>
<proteinExistence type="predicted"/>
<dbReference type="Pfam" id="PF18899">
    <property type="entry name" value="DUF5655"/>
    <property type="match status" value="1"/>
</dbReference>
<evidence type="ECO:0000313" key="3">
    <source>
        <dbReference type="Proteomes" id="UP000199226"/>
    </source>
</evidence>
<sequence length="148" mass="17602">MRKSKISLWKCPKCGRQFERPNQAHSCKTYPLELHFKGKDASRIIYENLYEKIKKVLGFYKVESLECCIHFVSTSTFVAVKILKHKLQIDFSLSQELKNKRFVKAIKLSEHRFLYLLEITNEEEIDNELVNWIKEAHELKEKKIISQV</sequence>
<gene>
    <name evidence="2" type="ORF">SAMN05421813_14118</name>
</gene>
<name>A0A1G9YM93_9SPHI</name>
<dbReference type="InterPro" id="IPR043714">
    <property type="entry name" value="DUF5655"/>
</dbReference>
<dbReference type="Proteomes" id="UP000199226">
    <property type="component" value="Unassembled WGS sequence"/>
</dbReference>
<dbReference type="OrthoDB" id="1118588at2"/>
<dbReference type="STRING" id="990371.SAMN05421813_14118"/>
<dbReference type="AlphaFoldDB" id="A0A1G9YM93"/>
<reference evidence="3" key="1">
    <citation type="submission" date="2016-10" db="EMBL/GenBank/DDBJ databases">
        <authorList>
            <person name="Varghese N."/>
            <person name="Submissions S."/>
        </authorList>
    </citation>
    <scope>NUCLEOTIDE SEQUENCE [LARGE SCALE GENOMIC DNA]</scope>
    <source>
        <strain evidence="3">DSM 24536</strain>
    </source>
</reference>
<accession>A0A1G9YM93</accession>
<protein>
    <recommendedName>
        <fullName evidence="1">DUF5655 domain-containing protein</fullName>
    </recommendedName>
</protein>
<keyword evidence="3" id="KW-1185">Reference proteome</keyword>